<dbReference type="InterPro" id="IPR011060">
    <property type="entry name" value="RibuloseP-bd_barrel"/>
</dbReference>
<gene>
    <name evidence="4" type="ORF">COT71_04565</name>
</gene>
<dbReference type="Gene3D" id="3.40.1400.10">
    <property type="entry name" value="Sugar-phosphate isomerase, RpiB/LacA/LacB"/>
    <property type="match status" value="1"/>
</dbReference>
<protein>
    <recommendedName>
        <fullName evidence="6">Ribose-5-phosphate isomerase</fullName>
    </recommendedName>
</protein>
<dbReference type="AlphaFoldDB" id="A0A2M6WY60"/>
<evidence type="ECO:0000256" key="3">
    <source>
        <dbReference type="ARBA" id="ARBA00023235"/>
    </source>
</evidence>
<dbReference type="NCBIfam" id="NF004051">
    <property type="entry name" value="PRK05571.1"/>
    <property type="match status" value="1"/>
</dbReference>
<dbReference type="SUPFAM" id="SSF89623">
    <property type="entry name" value="Ribose/Galactose isomerase RpiB/AlsB"/>
    <property type="match status" value="1"/>
</dbReference>
<dbReference type="GO" id="GO:0046872">
    <property type="term" value="F:metal ion binding"/>
    <property type="evidence" value="ECO:0007669"/>
    <property type="project" value="UniProtKB-KW"/>
</dbReference>
<dbReference type="EMBL" id="PEZP01000049">
    <property type="protein sequence ID" value="PIT97725.1"/>
    <property type="molecule type" value="Genomic_DNA"/>
</dbReference>
<dbReference type="PANTHER" id="PTHR30345">
    <property type="entry name" value="RIBOSE-5-PHOSPHATE ISOMERASE B"/>
    <property type="match status" value="1"/>
</dbReference>
<accession>A0A2M6WY60</accession>
<dbReference type="InterPro" id="IPR003500">
    <property type="entry name" value="RpiB_LacA_LacB"/>
</dbReference>
<evidence type="ECO:0000256" key="2">
    <source>
        <dbReference type="ARBA" id="ARBA00022723"/>
    </source>
</evidence>
<name>A0A2M6WY60_9BACT</name>
<comment type="similarity">
    <text evidence="1">Belongs to the LacAB/RpiB family.</text>
</comment>
<keyword evidence="2" id="KW-0479">Metal-binding</keyword>
<dbReference type="InterPro" id="IPR036569">
    <property type="entry name" value="RpiB_LacA_LacB_sf"/>
</dbReference>
<proteinExistence type="inferred from homology"/>
<evidence type="ECO:0008006" key="6">
    <source>
        <dbReference type="Google" id="ProtNLM"/>
    </source>
</evidence>
<evidence type="ECO:0000256" key="1">
    <source>
        <dbReference type="ARBA" id="ARBA00008754"/>
    </source>
</evidence>
<dbReference type="GO" id="GO:0016861">
    <property type="term" value="F:intramolecular oxidoreductase activity, interconverting aldoses and ketoses"/>
    <property type="evidence" value="ECO:0007669"/>
    <property type="project" value="UniProtKB-ARBA"/>
</dbReference>
<sequence>MRLSIAAAPLYYGSNMHEIVLAADHNGFEMKRAVQRWLEAAGYTVIDAGARQLDPKDDYPDIAFAAGRQIAADPARRGIMFCGSGVGMAVAANKVCGILAATIHDPSLARAAQRDDNINVLALGADYIDLDTAKSVIDAWLQTPFSGAVRHRRRIKKIGDYEQAHGCSCDSCRVIDARVDRPEVVPAILRPTFAEIATDWNAVVRHAEHVQIDITDGIFAGTGTFRDLIQFRQLPAAQKIELHLMVHDPLSYRDAIRKLAPARCVFHVEAFPDARAVQDLYDELRRVPGIALGLAINPTTPLTALDPVIDAIDYILFMGYEPGQANQPLQPDVLKNISTFQQQHGHVPIAVDGHVTRKTIPDYLRAGAKILCANTAIFGIGDPAENIRILRTIALTISAKG</sequence>
<dbReference type="InterPro" id="IPR013785">
    <property type="entry name" value="Aldolase_TIM"/>
</dbReference>
<evidence type="ECO:0000313" key="4">
    <source>
        <dbReference type="EMBL" id="PIT97725.1"/>
    </source>
</evidence>
<dbReference type="NCBIfam" id="TIGR00689">
    <property type="entry name" value="rpiB_lacA_lacB"/>
    <property type="match status" value="1"/>
</dbReference>
<keyword evidence="3" id="KW-0413">Isomerase</keyword>
<dbReference type="Pfam" id="PF00834">
    <property type="entry name" value="Ribul_P_3_epim"/>
    <property type="match status" value="1"/>
</dbReference>
<comment type="caution">
    <text evidence="4">The sequence shown here is derived from an EMBL/GenBank/DDBJ whole genome shotgun (WGS) entry which is preliminary data.</text>
</comment>
<evidence type="ECO:0000313" key="5">
    <source>
        <dbReference type="Proteomes" id="UP000230731"/>
    </source>
</evidence>
<dbReference type="SUPFAM" id="SSF51366">
    <property type="entry name" value="Ribulose-phoshate binding barrel"/>
    <property type="match status" value="1"/>
</dbReference>
<dbReference type="Proteomes" id="UP000230731">
    <property type="component" value="Unassembled WGS sequence"/>
</dbReference>
<reference evidence="5" key="1">
    <citation type="submission" date="2017-09" db="EMBL/GenBank/DDBJ databases">
        <title>Depth-based differentiation of microbial function through sediment-hosted aquifers and enrichment of novel symbionts in the deep terrestrial subsurface.</title>
        <authorList>
            <person name="Probst A.J."/>
            <person name="Ladd B."/>
            <person name="Jarett J.K."/>
            <person name="Geller-Mcgrath D.E."/>
            <person name="Sieber C.M.K."/>
            <person name="Emerson J.B."/>
            <person name="Anantharaman K."/>
            <person name="Thomas B.C."/>
            <person name="Malmstrom R."/>
            <person name="Stieglmeier M."/>
            <person name="Klingl A."/>
            <person name="Woyke T."/>
            <person name="Ryan C.M."/>
            <person name="Banfield J.F."/>
        </authorList>
    </citation>
    <scope>NUCLEOTIDE SEQUENCE [LARGE SCALE GENOMIC DNA]</scope>
</reference>
<dbReference type="PANTHER" id="PTHR30345:SF0">
    <property type="entry name" value="DNA DAMAGE-REPAIR_TOLERATION PROTEIN DRT102"/>
    <property type="match status" value="1"/>
</dbReference>
<dbReference type="GO" id="GO:0005975">
    <property type="term" value="P:carbohydrate metabolic process"/>
    <property type="evidence" value="ECO:0007669"/>
    <property type="project" value="InterPro"/>
</dbReference>
<dbReference type="Pfam" id="PF02502">
    <property type="entry name" value="LacAB_rpiB"/>
    <property type="match status" value="1"/>
</dbReference>
<dbReference type="GO" id="GO:0016857">
    <property type="term" value="F:racemase and epimerase activity, acting on carbohydrates and derivatives"/>
    <property type="evidence" value="ECO:0007669"/>
    <property type="project" value="InterPro"/>
</dbReference>
<organism evidence="4 5">
    <name type="scientific">Candidatus Andersenbacteria bacterium CG10_big_fil_rev_8_21_14_0_10_54_11</name>
    <dbReference type="NCBI Taxonomy" id="1974485"/>
    <lineage>
        <taxon>Bacteria</taxon>
        <taxon>Candidatus Anderseniibacteriota</taxon>
    </lineage>
</organism>
<dbReference type="Gene3D" id="3.20.20.70">
    <property type="entry name" value="Aldolase class I"/>
    <property type="match status" value="1"/>
</dbReference>
<dbReference type="InterPro" id="IPR000056">
    <property type="entry name" value="Ribul_P_3_epim-like"/>
</dbReference>